<feature type="signal peptide" evidence="1">
    <location>
        <begin position="1"/>
        <end position="20"/>
    </location>
</feature>
<evidence type="ECO:0000313" key="2">
    <source>
        <dbReference type="EMBL" id="KAF2537367.1"/>
    </source>
</evidence>
<evidence type="ECO:0000313" key="3">
    <source>
        <dbReference type="EMBL" id="KAF2574688.1"/>
    </source>
</evidence>
<evidence type="ECO:0000256" key="1">
    <source>
        <dbReference type="SAM" id="SignalP"/>
    </source>
</evidence>
<comment type="caution">
    <text evidence="2">The sequence shown here is derived from an EMBL/GenBank/DDBJ whole genome shotgun (WGS) entry which is preliminary data.</text>
</comment>
<dbReference type="Proteomes" id="UP000712281">
    <property type="component" value="Unassembled WGS sequence"/>
</dbReference>
<sequence>MNNSFGAMYAAILFLGATNAATVQPLSPLSVLFSTVKKLLEYHNENMSLWQVLSFLTSPIGNPSRLHPETAQCLNLDVAKIFVNVDLTKKLPTRMNFNVLGEDELEEGEIWGENNKEEEIERVEVQEIEVVENGGGAIHVEVPEKVEIQEGDKRAFTKEISQDPEKEKEWLDVSLGKSSRPLTPLKFGQVSILTKSRFEVLSPTEEQEAIEEERLEQT</sequence>
<proteinExistence type="predicted"/>
<name>A0A8S9FY17_BRACR</name>
<protein>
    <submittedName>
        <fullName evidence="2">Uncharacterized protein</fullName>
    </submittedName>
</protein>
<accession>A0A8S9FY17</accession>
<dbReference type="EMBL" id="QGKW02002228">
    <property type="protein sequence ID" value="KAF2537367.1"/>
    <property type="molecule type" value="Genomic_DNA"/>
</dbReference>
<keyword evidence="1" id="KW-0732">Signal</keyword>
<evidence type="ECO:0000313" key="4">
    <source>
        <dbReference type="Proteomes" id="UP000712281"/>
    </source>
</evidence>
<dbReference type="EMBL" id="QGKY02001015">
    <property type="protein sequence ID" value="KAF2574688.1"/>
    <property type="molecule type" value="Genomic_DNA"/>
</dbReference>
<gene>
    <name evidence="2" type="ORF">F2Q68_00020603</name>
    <name evidence="3" type="ORF">F2Q70_00002652</name>
</gene>
<reference evidence="2" key="1">
    <citation type="submission" date="2019-12" db="EMBL/GenBank/DDBJ databases">
        <title>Genome sequencing and annotation of Brassica cretica.</title>
        <authorList>
            <person name="Studholme D.J."/>
            <person name="Sarris P.F."/>
        </authorList>
    </citation>
    <scope>NUCLEOTIDE SEQUENCE</scope>
    <source>
        <strain evidence="2">PFS-001/15</strain>
        <strain evidence="3">PFS-102/07</strain>
        <tissue evidence="2">Leaf</tissue>
    </source>
</reference>
<organism evidence="2 4">
    <name type="scientific">Brassica cretica</name>
    <name type="common">Mustard</name>
    <dbReference type="NCBI Taxonomy" id="69181"/>
    <lineage>
        <taxon>Eukaryota</taxon>
        <taxon>Viridiplantae</taxon>
        <taxon>Streptophyta</taxon>
        <taxon>Embryophyta</taxon>
        <taxon>Tracheophyta</taxon>
        <taxon>Spermatophyta</taxon>
        <taxon>Magnoliopsida</taxon>
        <taxon>eudicotyledons</taxon>
        <taxon>Gunneridae</taxon>
        <taxon>Pentapetalae</taxon>
        <taxon>rosids</taxon>
        <taxon>malvids</taxon>
        <taxon>Brassicales</taxon>
        <taxon>Brassicaceae</taxon>
        <taxon>Brassiceae</taxon>
        <taxon>Brassica</taxon>
    </lineage>
</organism>
<feature type="chain" id="PRO_5042775361" evidence="1">
    <location>
        <begin position="21"/>
        <end position="218"/>
    </location>
</feature>
<dbReference type="AlphaFoldDB" id="A0A8S9FY17"/>